<dbReference type="Pfam" id="PF01195">
    <property type="entry name" value="Pept_tRNA_hydro"/>
    <property type="match status" value="1"/>
</dbReference>
<dbReference type="Proteomes" id="UP000648908">
    <property type="component" value="Unassembled WGS sequence"/>
</dbReference>
<comment type="function">
    <text evidence="7">Hydrolyzes ribosome-free peptidyl-tRNAs (with 1 or more amino acids incorporated), which drop off the ribosome during protein synthesis, or as a result of ribosome stalling.</text>
</comment>
<dbReference type="PANTHER" id="PTHR17224">
    <property type="entry name" value="PEPTIDYL-TRNA HYDROLASE"/>
    <property type="match status" value="1"/>
</dbReference>
<keyword evidence="7" id="KW-0963">Cytoplasm</keyword>
<evidence type="ECO:0000256" key="5">
    <source>
        <dbReference type="ARBA" id="ARBA00038063"/>
    </source>
</evidence>
<evidence type="ECO:0000256" key="10">
    <source>
        <dbReference type="SAM" id="MobiDB-lite"/>
    </source>
</evidence>
<evidence type="ECO:0000256" key="4">
    <source>
        <dbReference type="ARBA" id="ARBA00022884"/>
    </source>
</evidence>
<reference evidence="11" key="1">
    <citation type="submission" date="2021-01" db="EMBL/GenBank/DDBJ databases">
        <title>Tabrizicola alba sp. nov. a motile alkaliphilic bacterium isolated from a soda lake.</title>
        <authorList>
            <person name="Szuroczki S."/>
            <person name="Abbaszade G."/>
            <person name="Schumann P."/>
            <person name="Toth E."/>
        </authorList>
    </citation>
    <scope>NUCLEOTIDE SEQUENCE</scope>
    <source>
        <strain evidence="11">DMG-N-6</strain>
    </source>
</reference>
<dbReference type="GO" id="GO:0000049">
    <property type="term" value="F:tRNA binding"/>
    <property type="evidence" value="ECO:0007669"/>
    <property type="project" value="UniProtKB-UniRule"/>
</dbReference>
<evidence type="ECO:0000256" key="9">
    <source>
        <dbReference type="RuleBase" id="RU004320"/>
    </source>
</evidence>
<evidence type="ECO:0000313" key="11">
    <source>
        <dbReference type="EMBL" id="MBL4918812.1"/>
    </source>
</evidence>
<feature type="site" description="Stabilizes the basic form of H active site to accept a proton" evidence="7">
    <location>
        <position position="91"/>
    </location>
</feature>
<proteinExistence type="inferred from homology"/>
<dbReference type="PROSITE" id="PS01195">
    <property type="entry name" value="PEPT_TRNA_HYDROL_1"/>
    <property type="match status" value="1"/>
</dbReference>
<dbReference type="RefSeq" id="WP_202689792.1">
    <property type="nucleotide sequence ID" value="NZ_JAESVN010000009.1"/>
</dbReference>
<dbReference type="PROSITE" id="PS01196">
    <property type="entry name" value="PEPT_TRNA_HYDROL_2"/>
    <property type="match status" value="1"/>
</dbReference>
<keyword evidence="2 7" id="KW-0820">tRNA-binding</keyword>
<dbReference type="EMBL" id="JAESVN010000009">
    <property type="protein sequence ID" value="MBL4918812.1"/>
    <property type="molecule type" value="Genomic_DNA"/>
</dbReference>
<sequence length="276" mass="28723">MKLIVGLGNPGAAYAGNRHNIGFMALDRIAADHGFSPWKSAFRGKTSEGRLGAEKVLLLKPETFMNLSGDAVRAAMDWHKLTPADVIVLHDELDLAPGKLRLKQGGGHAGHNGLRSIHAHIGEAYGRVRLGIGHPGHKDAVARYVLQDFAKADADWLDALLQGVSEGAVALASGDGPRFTNAVGLRMTPERETRGGDGGTGKPKGGARPAPRPARPEGSGPVKDGSGKDGHAKASLAKADPGPDGPAAKAAPPSPAAQEAEAPPSALQKLMDRFRR</sequence>
<accession>A0A8K0Y263</accession>
<keyword evidence="4 7" id="KW-0694">RNA-binding</keyword>
<dbReference type="PANTHER" id="PTHR17224:SF1">
    <property type="entry name" value="PEPTIDYL-TRNA HYDROLASE"/>
    <property type="match status" value="1"/>
</dbReference>
<comment type="function">
    <text evidence="7">Catalyzes the release of premature peptidyl moieties from peptidyl-tRNA molecules trapped in stalled 50S ribosomal subunits, and thus maintains levels of free tRNAs and 50S ribosomes.</text>
</comment>
<dbReference type="EC" id="3.1.1.29" evidence="1 7"/>
<evidence type="ECO:0000256" key="8">
    <source>
        <dbReference type="RuleBase" id="RU000673"/>
    </source>
</evidence>
<feature type="binding site" evidence="7">
    <location>
        <position position="66"/>
    </location>
    <ligand>
        <name>tRNA</name>
        <dbReference type="ChEBI" id="CHEBI:17843"/>
    </ligand>
</feature>
<dbReference type="GO" id="GO:0004045">
    <property type="term" value="F:peptidyl-tRNA hydrolase activity"/>
    <property type="evidence" value="ECO:0007669"/>
    <property type="project" value="UniProtKB-UniRule"/>
</dbReference>
<evidence type="ECO:0000313" key="12">
    <source>
        <dbReference type="Proteomes" id="UP000648908"/>
    </source>
</evidence>
<dbReference type="GO" id="GO:0006515">
    <property type="term" value="P:protein quality control for misfolded or incompletely synthesized proteins"/>
    <property type="evidence" value="ECO:0007669"/>
    <property type="project" value="UniProtKB-UniRule"/>
</dbReference>
<dbReference type="GO" id="GO:0072344">
    <property type="term" value="P:rescue of stalled ribosome"/>
    <property type="evidence" value="ECO:0007669"/>
    <property type="project" value="UniProtKB-UniRule"/>
</dbReference>
<comment type="caution">
    <text evidence="11">The sequence shown here is derived from an EMBL/GenBank/DDBJ whole genome shotgun (WGS) entry which is preliminary data.</text>
</comment>
<evidence type="ECO:0000256" key="7">
    <source>
        <dbReference type="HAMAP-Rule" id="MF_00083"/>
    </source>
</evidence>
<dbReference type="InterPro" id="IPR036416">
    <property type="entry name" value="Pept_tRNA_hydro_sf"/>
</dbReference>
<dbReference type="SUPFAM" id="SSF53178">
    <property type="entry name" value="Peptidyl-tRNA hydrolase-like"/>
    <property type="match status" value="1"/>
</dbReference>
<dbReference type="Gene3D" id="3.40.50.1470">
    <property type="entry name" value="Peptidyl-tRNA hydrolase"/>
    <property type="match status" value="1"/>
</dbReference>
<feature type="binding site" evidence="7">
    <location>
        <position position="112"/>
    </location>
    <ligand>
        <name>tRNA</name>
        <dbReference type="ChEBI" id="CHEBI:17843"/>
    </ligand>
</feature>
<feature type="compositionally biased region" description="Low complexity" evidence="10">
    <location>
        <begin position="236"/>
        <end position="268"/>
    </location>
</feature>
<feature type="region of interest" description="Disordered" evidence="10">
    <location>
        <begin position="172"/>
        <end position="276"/>
    </location>
</feature>
<gene>
    <name evidence="7" type="primary">pth</name>
    <name evidence="11" type="ORF">JL811_16435</name>
</gene>
<dbReference type="GO" id="GO:0005737">
    <property type="term" value="C:cytoplasm"/>
    <property type="evidence" value="ECO:0007669"/>
    <property type="project" value="UniProtKB-SubCell"/>
</dbReference>
<feature type="binding site" evidence="7">
    <location>
        <position position="14"/>
    </location>
    <ligand>
        <name>tRNA</name>
        <dbReference type="ChEBI" id="CHEBI:17843"/>
    </ligand>
</feature>
<comment type="similarity">
    <text evidence="5 7 9">Belongs to the PTH family.</text>
</comment>
<dbReference type="InterPro" id="IPR001328">
    <property type="entry name" value="Pept_tRNA_hydro"/>
</dbReference>
<dbReference type="AlphaFoldDB" id="A0A8K0Y263"/>
<dbReference type="InterPro" id="IPR018171">
    <property type="entry name" value="Pept_tRNA_hydro_CS"/>
</dbReference>
<comment type="subcellular location">
    <subcellularLocation>
        <location evidence="7">Cytoplasm</location>
    </subcellularLocation>
</comment>
<evidence type="ECO:0000256" key="6">
    <source>
        <dbReference type="ARBA" id="ARBA00050038"/>
    </source>
</evidence>
<feature type="binding site" evidence="7">
    <location>
        <position position="64"/>
    </location>
    <ligand>
        <name>tRNA</name>
        <dbReference type="ChEBI" id="CHEBI:17843"/>
    </ligand>
</feature>
<keyword evidence="3 7" id="KW-0378">Hydrolase</keyword>
<dbReference type="NCBIfam" id="TIGR00447">
    <property type="entry name" value="pth"/>
    <property type="match status" value="1"/>
</dbReference>
<dbReference type="HAMAP" id="MF_00083">
    <property type="entry name" value="Pept_tRNA_hydro_bact"/>
    <property type="match status" value="1"/>
</dbReference>
<name>A0A8K0Y263_9RHOB</name>
<evidence type="ECO:0000256" key="3">
    <source>
        <dbReference type="ARBA" id="ARBA00022801"/>
    </source>
</evidence>
<keyword evidence="12" id="KW-1185">Reference proteome</keyword>
<comment type="subunit">
    <text evidence="7">Monomer.</text>
</comment>
<dbReference type="CDD" id="cd00462">
    <property type="entry name" value="PTH"/>
    <property type="match status" value="1"/>
</dbReference>
<feature type="site" description="Discriminates between blocked and unblocked aminoacyl-tRNA" evidence="7">
    <location>
        <position position="9"/>
    </location>
</feature>
<comment type="catalytic activity">
    <reaction evidence="7 8">
        <text>an N-acyl-L-alpha-aminoacyl-tRNA + H2O = an N-acyl-L-amino acid + a tRNA + H(+)</text>
        <dbReference type="Rhea" id="RHEA:54448"/>
        <dbReference type="Rhea" id="RHEA-COMP:10123"/>
        <dbReference type="Rhea" id="RHEA-COMP:13883"/>
        <dbReference type="ChEBI" id="CHEBI:15377"/>
        <dbReference type="ChEBI" id="CHEBI:15378"/>
        <dbReference type="ChEBI" id="CHEBI:59874"/>
        <dbReference type="ChEBI" id="CHEBI:78442"/>
        <dbReference type="ChEBI" id="CHEBI:138191"/>
        <dbReference type="EC" id="3.1.1.29"/>
    </reaction>
</comment>
<dbReference type="FunFam" id="3.40.50.1470:FF:000001">
    <property type="entry name" value="Peptidyl-tRNA hydrolase"/>
    <property type="match status" value="1"/>
</dbReference>
<organism evidence="11 12">
    <name type="scientific">Szabonella alba</name>
    <dbReference type="NCBI Taxonomy" id="2804194"/>
    <lineage>
        <taxon>Bacteria</taxon>
        <taxon>Pseudomonadati</taxon>
        <taxon>Pseudomonadota</taxon>
        <taxon>Alphaproteobacteria</taxon>
        <taxon>Rhodobacterales</taxon>
        <taxon>Paracoccaceae</taxon>
        <taxon>Szabonella</taxon>
    </lineage>
</organism>
<evidence type="ECO:0000256" key="2">
    <source>
        <dbReference type="ARBA" id="ARBA00022555"/>
    </source>
</evidence>
<evidence type="ECO:0000256" key="1">
    <source>
        <dbReference type="ARBA" id="ARBA00013260"/>
    </source>
</evidence>
<protein>
    <recommendedName>
        <fullName evidence="6 7">Peptidyl-tRNA hydrolase</fullName>
        <shortName evidence="7">Pth</shortName>
        <ecNumber evidence="1 7">3.1.1.29</ecNumber>
    </recommendedName>
</protein>
<feature type="active site" description="Proton acceptor" evidence="7">
    <location>
        <position position="19"/>
    </location>
</feature>